<protein>
    <submittedName>
        <fullName evidence="1">Uncharacterized protein</fullName>
    </submittedName>
</protein>
<proteinExistence type="predicted"/>
<organism evidence="1 2">
    <name type="scientific">Helicobacter bilis</name>
    <dbReference type="NCBI Taxonomy" id="37372"/>
    <lineage>
        <taxon>Bacteria</taxon>
        <taxon>Pseudomonadati</taxon>
        <taxon>Campylobacterota</taxon>
        <taxon>Epsilonproteobacteria</taxon>
        <taxon>Campylobacterales</taxon>
        <taxon>Helicobacteraceae</taxon>
        <taxon>Helicobacter</taxon>
    </lineage>
</organism>
<sequence>MFKKVNLKQKAENIDSDKLQEFINNASGSEPTRKIGGVKKGMILKDEKDKRVKRITLYLTQEEYEYIENIAKSYRMTTTEYSRTKLLTDDKPIEII</sequence>
<dbReference type="InterPro" id="IPR053842">
    <property type="entry name" value="NikA-like"/>
</dbReference>
<dbReference type="EMBL" id="CP019645">
    <property type="protein sequence ID" value="AQQ58883.1"/>
    <property type="molecule type" value="Genomic_DNA"/>
</dbReference>
<dbReference type="AlphaFoldDB" id="A0A1Q2LEM1"/>
<dbReference type="Proteomes" id="UP000188298">
    <property type="component" value="Chromosome"/>
</dbReference>
<dbReference type="KEGG" id="hbl:XJ32_00855"/>
<dbReference type="Pfam" id="PF21983">
    <property type="entry name" value="NikA-like"/>
    <property type="match status" value="1"/>
</dbReference>
<reference evidence="1 2" key="1">
    <citation type="submission" date="2017-02" db="EMBL/GenBank/DDBJ databases">
        <title>Whole genome sequencing of Helicobacter bilis strain AAQJH.</title>
        <authorList>
            <person name="Conlan S."/>
            <person name="Thomas P.J."/>
            <person name="Mullikin J."/>
            <person name="Palmore T.N."/>
            <person name="Frank K.M."/>
            <person name="Segre J.A."/>
        </authorList>
    </citation>
    <scope>NUCLEOTIDE SEQUENCE [LARGE SCALE GENOMIC DNA]</scope>
    <source>
        <strain evidence="1 2">AAQJH</strain>
    </source>
</reference>
<name>A0A1Q2LEM1_9HELI</name>
<accession>A0A1Q2LEM1</accession>
<evidence type="ECO:0000313" key="2">
    <source>
        <dbReference type="Proteomes" id="UP000188298"/>
    </source>
</evidence>
<gene>
    <name evidence="1" type="ORF">XJ32_00855</name>
</gene>
<dbReference type="RefSeq" id="WP_077388022.1">
    <property type="nucleotide sequence ID" value="NZ_CP019645.1"/>
</dbReference>
<evidence type="ECO:0000313" key="1">
    <source>
        <dbReference type="EMBL" id="AQQ58883.1"/>
    </source>
</evidence>